<dbReference type="Proteomes" id="UP000004995">
    <property type="component" value="Unassembled WGS sequence"/>
</dbReference>
<dbReference type="EMBL" id="AGNK02000205">
    <property type="status" value="NOT_ANNOTATED_CDS"/>
    <property type="molecule type" value="Genomic_DNA"/>
</dbReference>
<dbReference type="InParanoid" id="K3YTX6"/>
<sequence>MSREHVPKTHDDAMGFVLKARLKSSSSIGHPARARADAEPRRRPVPRAARVRAVSGECAAVLARTRRVPGEPAAGAAPAVRRRGRHRRRGSRLGACRPRRGHRRVHLRRLLRHAAGESTGRRHVGVGRRRPGGGALVRRHCVVRRVRLPLRGGHPALEPVEAQAGLLVLLPLPLPLLVRVGVGKRPFPARGGVVAAGALGPGVLQGAAAPVPAAGGRRAPPSAAVDVVAAAEPAPAPAPLLQKQQVRCHLAVVAGVVVTAAHRRQVEARVVVMACCSRQGQGGAAGRGWRGRRREEEEREVGEAARPDAGLGADEGLHAAHGEVDLPPHLVAAHQRLQPH</sequence>
<evidence type="ECO:0000256" key="1">
    <source>
        <dbReference type="SAM" id="MobiDB-lite"/>
    </source>
</evidence>
<name>K3YTX6_SETIT</name>
<reference evidence="3" key="1">
    <citation type="journal article" date="2012" name="Nat. Biotechnol.">
        <title>Reference genome sequence of the model plant Setaria.</title>
        <authorList>
            <person name="Bennetzen J.L."/>
            <person name="Schmutz J."/>
            <person name="Wang H."/>
            <person name="Percifield R."/>
            <person name="Hawkins J."/>
            <person name="Pontaroli A.C."/>
            <person name="Estep M."/>
            <person name="Feng L."/>
            <person name="Vaughn J.N."/>
            <person name="Grimwood J."/>
            <person name="Jenkins J."/>
            <person name="Barry K."/>
            <person name="Lindquist E."/>
            <person name="Hellsten U."/>
            <person name="Deshpande S."/>
            <person name="Wang X."/>
            <person name="Wu X."/>
            <person name="Mitros T."/>
            <person name="Triplett J."/>
            <person name="Yang X."/>
            <person name="Ye C.Y."/>
            <person name="Mauro-Herrera M."/>
            <person name="Wang L."/>
            <person name="Li P."/>
            <person name="Sharma M."/>
            <person name="Sharma R."/>
            <person name="Ronald P.C."/>
            <person name="Panaud O."/>
            <person name="Kellogg E.A."/>
            <person name="Brutnell T.P."/>
            <person name="Doust A.N."/>
            <person name="Tuskan G.A."/>
            <person name="Rokhsar D."/>
            <person name="Devos K.M."/>
        </authorList>
    </citation>
    <scope>NUCLEOTIDE SEQUENCE [LARGE SCALE GENOMIC DNA]</scope>
    <source>
        <strain evidence="3">cv. Yugu1</strain>
    </source>
</reference>
<dbReference type="AlphaFoldDB" id="K3YTX6"/>
<protein>
    <submittedName>
        <fullName evidence="2">Uncharacterized protein</fullName>
    </submittedName>
</protein>
<feature type="region of interest" description="Disordered" evidence="1">
    <location>
        <begin position="69"/>
        <end position="102"/>
    </location>
</feature>
<proteinExistence type="predicted"/>
<feature type="region of interest" description="Disordered" evidence="1">
    <location>
        <begin position="280"/>
        <end position="310"/>
    </location>
</feature>
<feature type="compositionally biased region" description="Basic and acidic residues" evidence="1">
    <location>
        <begin position="293"/>
        <end position="306"/>
    </location>
</feature>
<dbReference type="Gramene" id="KQL29304">
    <property type="protein sequence ID" value="KQL29304"/>
    <property type="gene ID" value="SETIT_017722mg"/>
</dbReference>
<dbReference type="EnsemblPlants" id="KQL29304">
    <property type="protein sequence ID" value="KQL29304"/>
    <property type="gene ID" value="SETIT_017722mg"/>
</dbReference>
<dbReference type="HOGENOM" id="CLU_817365_0_0_1"/>
<evidence type="ECO:0000313" key="3">
    <source>
        <dbReference type="Proteomes" id="UP000004995"/>
    </source>
</evidence>
<feature type="compositionally biased region" description="Low complexity" evidence="1">
    <location>
        <begin position="70"/>
        <end position="79"/>
    </location>
</feature>
<feature type="compositionally biased region" description="Basic residues" evidence="1">
    <location>
        <begin position="80"/>
        <end position="102"/>
    </location>
</feature>
<accession>K3YTX6</accession>
<keyword evidence="3" id="KW-1185">Reference proteome</keyword>
<organism evidence="2 3">
    <name type="scientific">Setaria italica</name>
    <name type="common">Foxtail millet</name>
    <name type="synonym">Panicum italicum</name>
    <dbReference type="NCBI Taxonomy" id="4555"/>
    <lineage>
        <taxon>Eukaryota</taxon>
        <taxon>Viridiplantae</taxon>
        <taxon>Streptophyta</taxon>
        <taxon>Embryophyta</taxon>
        <taxon>Tracheophyta</taxon>
        <taxon>Spermatophyta</taxon>
        <taxon>Magnoliopsida</taxon>
        <taxon>Liliopsida</taxon>
        <taxon>Poales</taxon>
        <taxon>Poaceae</taxon>
        <taxon>PACMAD clade</taxon>
        <taxon>Panicoideae</taxon>
        <taxon>Panicodae</taxon>
        <taxon>Paniceae</taxon>
        <taxon>Cenchrinae</taxon>
        <taxon>Setaria</taxon>
    </lineage>
</organism>
<feature type="region of interest" description="Disordered" evidence="1">
    <location>
        <begin position="24"/>
        <end position="48"/>
    </location>
</feature>
<dbReference type="eggNOG" id="ENOG502R72Z">
    <property type="taxonomic scope" value="Eukaryota"/>
</dbReference>
<evidence type="ECO:0000313" key="2">
    <source>
        <dbReference type="EnsemblPlants" id="KQL29304"/>
    </source>
</evidence>
<reference evidence="2" key="2">
    <citation type="submission" date="2018-08" db="UniProtKB">
        <authorList>
            <consortium name="EnsemblPlants"/>
        </authorList>
    </citation>
    <scope>IDENTIFICATION</scope>
    <source>
        <strain evidence="2">Yugu1</strain>
    </source>
</reference>